<dbReference type="PANTHER" id="PTHR16128:SF8">
    <property type="entry name" value="EXPRESSED PROTEIN"/>
    <property type="match status" value="1"/>
</dbReference>
<comment type="caution">
    <text evidence="3">The sequence shown here is derived from an EMBL/GenBank/DDBJ whole genome shotgun (WGS) entry which is preliminary data.</text>
</comment>
<feature type="region of interest" description="Disordered" evidence="1">
    <location>
        <begin position="537"/>
        <end position="566"/>
    </location>
</feature>
<dbReference type="Pfam" id="PF01593">
    <property type="entry name" value="Amino_oxidase"/>
    <property type="match status" value="1"/>
</dbReference>
<dbReference type="Proteomes" id="UP001190700">
    <property type="component" value="Unassembled WGS sequence"/>
</dbReference>
<name>A0AAE0BND1_9CHLO</name>
<keyword evidence="4" id="KW-1185">Reference proteome</keyword>
<proteinExistence type="predicted"/>
<dbReference type="SUPFAM" id="SSF51905">
    <property type="entry name" value="FAD/NAD(P)-binding domain"/>
    <property type="match status" value="1"/>
</dbReference>
<dbReference type="PANTHER" id="PTHR16128">
    <property type="entry name" value="FAD/NAD(P)-BINDING OXIDOREDUCTASE FAMILY PROTEIN"/>
    <property type="match status" value="1"/>
</dbReference>
<organism evidence="3 4">
    <name type="scientific">Cymbomonas tetramitiformis</name>
    <dbReference type="NCBI Taxonomy" id="36881"/>
    <lineage>
        <taxon>Eukaryota</taxon>
        <taxon>Viridiplantae</taxon>
        <taxon>Chlorophyta</taxon>
        <taxon>Pyramimonadophyceae</taxon>
        <taxon>Pyramimonadales</taxon>
        <taxon>Pyramimonadaceae</taxon>
        <taxon>Cymbomonas</taxon>
    </lineage>
</organism>
<sequence>MLATTLVEQPSPSLDGNAPAAAAVASLDAPRMVSIEDRMALTHAVRQEAQAHQTRYQDRYDGKQIGKSCKLELGDAVLLRHTAPDRAAITTSKLLGFANTGPYILAEFVGKTSARLRDALWASQRRLPRPYPNPSKATPQHPRATKILKSILQTLGFWSWKKGREEREKKIATIRRNDIDCSELLESGDSDLPRVAVVGGGLAGLACAKVTLVEAGREVGGRASCLEPWSGRYSFDHGSQYLSPKSEEFSAFLEQAEAAGAAAPWGCSQVGSVEAGDDGAFVQSTFQAFPAEKPMIVGTPNMAAIGQYLLTQSEEHMEVATNTACMALQGKSGGGAARWELELRVREGGHFWYRLLDCDFVVIATPAPAAAKLVRPVAPGMAAAASSVNSTVCWCLTVAFADSLELPFQGASVEGPQHSGIAWAANNSSKPGRPEGAECWVVQASPDWSSERAALKAKDVEQELLENFQKFAGVRDAPVAHIKAFKAQAQFRGDGSDPLEGHVERERATWREKEPRGERERELLFDLLLLSQAALSGEEASPARPDVPNDIQNRIPHRNTHTLCAS</sequence>
<evidence type="ECO:0000313" key="4">
    <source>
        <dbReference type="Proteomes" id="UP001190700"/>
    </source>
</evidence>
<evidence type="ECO:0000256" key="1">
    <source>
        <dbReference type="SAM" id="MobiDB-lite"/>
    </source>
</evidence>
<dbReference type="Gene3D" id="3.50.50.60">
    <property type="entry name" value="FAD/NAD(P)-binding domain"/>
    <property type="match status" value="1"/>
</dbReference>
<accession>A0AAE0BND1</accession>
<feature type="domain" description="Amine oxidase" evidence="2">
    <location>
        <begin position="321"/>
        <end position="482"/>
    </location>
</feature>
<protein>
    <recommendedName>
        <fullName evidence="2">Amine oxidase domain-containing protein</fullName>
    </recommendedName>
</protein>
<dbReference type="Gene3D" id="3.90.660.10">
    <property type="match status" value="1"/>
</dbReference>
<dbReference type="Pfam" id="PF13450">
    <property type="entry name" value="NAD_binding_8"/>
    <property type="match status" value="1"/>
</dbReference>
<dbReference type="InterPro" id="IPR036188">
    <property type="entry name" value="FAD/NAD-bd_sf"/>
</dbReference>
<reference evidence="3 4" key="1">
    <citation type="journal article" date="2015" name="Genome Biol. Evol.">
        <title>Comparative Genomics of a Bacterivorous Green Alga Reveals Evolutionary Causalities and Consequences of Phago-Mixotrophic Mode of Nutrition.</title>
        <authorList>
            <person name="Burns J.A."/>
            <person name="Paasch A."/>
            <person name="Narechania A."/>
            <person name="Kim E."/>
        </authorList>
    </citation>
    <scope>NUCLEOTIDE SEQUENCE [LARGE SCALE GENOMIC DNA]</scope>
    <source>
        <strain evidence="3 4">PLY_AMNH</strain>
    </source>
</reference>
<dbReference type="EMBL" id="LGRX02033835">
    <property type="protein sequence ID" value="KAK3239747.1"/>
    <property type="molecule type" value="Genomic_DNA"/>
</dbReference>
<evidence type="ECO:0000313" key="3">
    <source>
        <dbReference type="EMBL" id="KAK3239747.1"/>
    </source>
</evidence>
<gene>
    <name evidence="3" type="ORF">CYMTET_50346</name>
</gene>
<dbReference type="AlphaFoldDB" id="A0AAE0BND1"/>
<dbReference type="GO" id="GO:0016491">
    <property type="term" value="F:oxidoreductase activity"/>
    <property type="evidence" value="ECO:0007669"/>
    <property type="project" value="InterPro"/>
</dbReference>
<dbReference type="InterPro" id="IPR002937">
    <property type="entry name" value="Amino_oxidase"/>
</dbReference>
<evidence type="ECO:0000259" key="2">
    <source>
        <dbReference type="Pfam" id="PF01593"/>
    </source>
</evidence>